<dbReference type="EMBL" id="JAAYEE010000163">
    <property type="protein sequence ID" value="NLW35710.1"/>
    <property type="molecule type" value="Genomic_DNA"/>
</dbReference>
<dbReference type="Pfam" id="PF15611">
    <property type="entry name" value="EH_Signature"/>
    <property type="match status" value="1"/>
</dbReference>
<evidence type="ECO:0000313" key="2">
    <source>
        <dbReference type="EMBL" id="NLW35710.1"/>
    </source>
</evidence>
<accession>A0A971M4I0</accession>
<evidence type="ECO:0000259" key="1">
    <source>
        <dbReference type="Pfam" id="PF15611"/>
    </source>
</evidence>
<dbReference type="InterPro" id="IPR028943">
    <property type="entry name" value="ZorC_EH_Signature_dom"/>
</dbReference>
<dbReference type="AlphaFoldDB" id="A0A971M4I0"/>
<protein>
    <recommendedName>
        <fullName evidence="1">Zorya protein ZorC EH domain-containing protein</fullName>
    </recommendedName>
</protein>
<dbReference type="Proteomes" id="UP000777265">
    <property type="component" value="Unassembled WGS sequence"/>
</dbReference>
<sequence length="340" mass="39104">MKQAQKNHDNPLEDLASVVREMVTDLNDSIRCITKKPAGARLQNLRSTVYTMEDSTVVHRPAPLERYTKEWSKFISGSKESLDKKAVGFLCWVPEIAIDTRFLACVKSSGMDLNRRSLAGLIRSCHCMWENIPPENPSVHIVIGLLNRYRGTDQVVHKWQAHFDALLAEDAPQTMAGKLLRSGKSLASFINEWRIEPLSVFFRKVVELAAAACRSRLGLPASNLHVLLFRDLLPWPGWKPSNFKKEIGDIILHTPMSDQSQETIQRFILHYEELGDPRLSANRIKWAEVPQKAKDRLIHWLNRENPCLFPEHVYQQGKGWVWKQRVSLWDPLSFEHGDRQ</sequence>
<proteinExistence type="predicted"/>
<feature type="domain" description="Zorya protein ZorC EH" evidence="1">
    <location>
        <begin position="262"/>
        <end position="331"/>
    </location>
</feature>
<reference evidence="2" key="1">
    <citation type="journal article" date="2020" name="Biotechnol. Biofuels">
        <title>New insights from the biogas microbiome by comprehensive genome-resolved metagenomics of nearly 1600 species originating from multiple anaerobic digesters.</title>
        <authorList>
            <person name="Campanaro S."/>
            <person name="Treu L."/>
            <person name="Rodriguez-R L.M."/>
            <person name="Kovalovszki A."/>
            <person name="Ziels R.M."/>
            <person name="Maus I."/>
            <person name="Zhu X."/>
            <person name="Kougias P.G."/>
            <person name="Basile A."/>
            <person name="Luo G."/>
            <person name="Schluter A."/>
            <person name="Konstantinidis K.T."/>
            <person name="Angelidaki I."/>
        </authorList>
    </citation>
    <scope>NUCLEOTIDE SEQUENCE</scope>
    <source>
        <strain evidence="2">AS06rmzACSIP_7</strain>
    </source>
</reference>
<organism evidence="2 3">
    <name type="scientific">Syntrophorhabdus aromaticivorans</name>
    <dbReference type="NCBI Taxonomy" id="328301"/>
    <lineage>
        <taxon>Bacteria</taxon>
        <taxon>Pseudomonadati</taxon>
        <taxon>Thermodesulfobacteriota</taxon>
        <taxon>Syntrophorhabdia</taxon>
        <taxon>Syntrophorhabdales</taxon>
        <taxon>Syntrophorhabdaceae</taxon>
        <taxon>Syntrophorhabdus</taxon>
    </lineage>
</organism>
<comment type="caution">
    <text evidence="2">The sequence shown here is derived from an EMBL/GenBank/DDBJ whole genome shotgun (WGS) entry which is preliminary data.</text>
</comment>
<name>A0A971M4I0_9BACT</name>
<reference evidence="2" key="2">
    <citation type="submission" date="2020-01" db="EMBL/GenBank/DDBJ databases">
        <authorList>
            <person name="Campanaro S."/>
        </authorList>
    </citation>
    <scope>NUCLEOTIDE SEQUENCE</scope>
    <source>
        <strain evidence="2">AS06rmzACSIP_7</strain>
    </source>
</reference>
<evidence type="ECO:0000313" key="3">
    <source>
        <dbReference type="Proteomes" id="UP000777265"/>
    </source>
</evidence>
<gene>
    <name evidence="2" type="ORF">GXY80_09560</name>
</gene>